<evidence type="ECO:0000313" key="1">
    <source>
        <dbReference type="EMBL" id="CAH1108460.1"/>
    </source>
</evidence>
<name>A0A9P0CZ74_9CUCU</name>
<gene>
    <name evidence="1" type="ORF">PSYICH_LOCUS9569</name>
</gene>
<dbReference type="AlphaFoldDB" id="A0A9P0CZ74"/>
<sequence>MKCYIKVRDKPMPNINSKDPNFNEISQIVVTKVQNIWKKASIPVVTFTRAYQMLKEYHKKYMNLKKSSHRKDLFKRKAELFISNAKAKLFDLAICKCADFSTCHCEKNEKIPQIEQAFVEDQKTVRKMIIGSIDQKTTIKLLTREQRKVKGKTVQETTQNFMSLDSIDYYNVLEVTPDPDDDDFEKSLSTYQRVVLEKKMQHAATTSNETSNLS</sequence>
<organism evidence="1 2">
    <name type="scientific">Psylliodes chrysocephalus</name>
    <dbReference type="NCBI Taxonomy" id="3402493"/>
    <lineage>
        <taxon>Eukaryota</taxon>
        <taxon>Metazoa</taxon>
        <taxon>Ecdysozoa</taxon>
        <taxon>Arthropoda</taxon>
        <taxon>Hexapoda</taxon>
        <taxon>Insecta</taxon>
        <taxon>Pterygota</taxon>
        <taxon>Neoptera</taxon>
        <taxon>Endopterygota</taxon>
        <taxon>Coleoptera</taxon>
        <taxon>Polyphaga</taxon>
        <taxon>Cucujiformia</taxon>
        <taxon>Chrysomeloidea</taxon>
        <taxon>Chrysomelidae</taxon>
        <taxon>Galerucinae</taxon>
        <taxon>Alticini</taxon>
        <taxon>Psylliodes</taxon>
    </lineage>
</organism>
<evidence type="ECO:0000313" key="2">
    <source>
        <dbReference type="Proteomes" id="UP001153636"/>
    </source>
</evidence>
<reference evidence="1" key="1">
    <citation type="submission" date="2022-01" db="EMBL/GenBank/DDBJ databases">
        <authorList>
            <person name="King R."/>
        </authorList>
    </citation>
    <scope>NUCLEOTIDE SEQUENCE</scope>
</reference>
<proteinExistence type="predicted"/>
<protein>
    <submittedName>
        <fullName evidence="1">Uncharacterized protein</fullName>
    </submittedName>
</protein>
<dbReference type="Proteomes" id="UP001153636">
    <property type="component" value="Chromosome 3"/>
</dbReference>
<dbReference type="OrthoDB" id="6776296at2759"/>
<keyword evidence="2" id="KW-1185">Reference proteome</keyword>
<dbReference type="EMBL" id="OV651815">
    <property type="protein sequence ID" value="CAH1108460.1"/>
    <property type="molecule type" value="Genomic_DNA"/>
</dbReference>
<accession>A0A9P0CZ74</accession>